<dbReference type="InterPro" id="IPR013022">
    <property type="entry name" value="Xyl_isomerase-like_TIM-brl"/>
</dbReference>
<dbReference type="GO" id="GO:0016853">
    <property type="term" value="F:isomerase activity"/>
    <property type="evidence" value="ECO:0007669"/>
    <property type="project" value="UniProtKB-KW"/>
</dbReference>
<evidence type="ECO:0000256" key="1">
    <source>
        <dbReference type="ARBA" id="ARBA00023277"/>
    </source>
</evidence>
<evidence type="ECO:0000313" key="3">
    <source>
        <dbReference type="EMBL" id="RKR74841.1"/>
    </source>
</evidence>
<dbReference type="Pfam" id="PF01261">
    <property type="entry name" value="AP_endonuc_2"/>
    <property type="match status" value="1"/>
</dbReference>
<dbReference type="PANTHER" id="PTHR12110">
    <property type="entry name" value="HYDROXYPYRUVATE ISOMERASE"/>
    <property type="match status" value="1"/>
</dbReference>
<evidence type="ECO:0000259" key="2">
    <source>
        <dbReference type="Pfam" id="PF01261"/>
    </source>
</evidence>
<evidence type="ECO:0000313" key="4">
    <source>
        <dbReference type="Proteomes" id="UP000280008"/>
    </source>
</evidence>
<proteinExistence type="predicted"/>
<dbReference type="AlphaFoldDB" id="A0A495IHQ3"/>
<keyword evidence="3" id="KW-0413">Isomerase</keyword>
<dbReference type="Gene3D" id="3.20.20.150">
    <property type="entry name" value="Divalent-metal-dependent TIM barrel enzymes"/>
    <property type="match status" value="1"/>
</dbReference>
<dbReference type="InterPro" id="IPR050312">
    <property type="entry name" value="IolE/XylAMocC-like"/>
</dbReference>
<feature type="domain" description="Xylose isomerase-like TIM barrel" evidence="2">
    <location>
        <begin position="37"/>
        <end position="261"/>
    </location>
</feature>
<reference evidence="3 4" key="1">
    <citation type="submission" date="2018-10" db="EMBL/GenBank/DDBJ databases">
        <title>Sequencing the genomes of 1000 actinobacteria strains.</title>
        <authorList>
            <person name="Klenk H.-P."/>
        </authorList>
    </citation>
    <scope>NUCLEOTIDE SEQUENCE [LARGE SCALE GENOMIC DNA]</scope>
    <source>
        <strain evidence="3 4">DSM 17894</strain>
    </source>
</reference>
<dbReference type="EMBL" id="RBKS01000001">
    <property type="protein sequence ID" value="RKR74841.1"/>
    <property type="molecule type" value="Genomic_DNA"/>
</dbReference>
<dbReference type="PANTHER" id="PTHR12110:SF48">
    <property type="entry name" value="BLL3656 PROTEIN"/>
    <property type="match status" value="1"/>
</dbReference>
<dbReference type="InterPro" id="IPR036237">
    <property type="entry name" value="Xyl_isomerase-like_sf"/>
</dbReference>
<keyword evidence="4" id="KW-1185">Reference proteome</keyword>
<keyword evidence="1" id="KW-0119">Carbohydrate metabolism</keyword>
<dbReference type="SUPFAM" id="SSF51658">
    <property type="entry name" value="Xylose isomerase-like"/>
    <property type="match status" value="1"/>
</dbReference>
<dbReference type="RefSeq" id="WP_170159906.1">
    <property type="nucleotide sequence ID" value="NZ_RBKS01000001.1"/>
</dbReference>
<accession>A0A495IHQ3</accession>
<name>A0A495IHQ3_9MICO</name>
<dbReference type="Proteomes" id="UP000280008">
    <property type="component" value="Unassembled WGS sequence"/>
</dbReference>
<sequence>MGDTPTTELLATCWTSAGDVRPGLTPDESPVAFEDRVAAVAEAGFTGIGLELADLESVRRSRGLSSARTLIADHGLTHVEVEFLNDWWLDGDRRADSDPRRRRLLDAATALGAHPMKLGSGQPGDDHASGRLIDELGRLGTEAREAGTRLAVETGAGSGLDLVDDVLPAVVALADPHVGLMLDPWHFVRSGTPYDVITGIAASAITAVEISDGAATAIGSFFGDTFDRRLLPGDGAFDVSAFVSAVRGTGWTGAWGVEVMSDVLRALPVPVVLQRAFTAATRVLGAETGSP</sequence>
<comment type="caution">
    <text evidence="3">The sequence shown here is derived from an EMBL/GenBank/DDBJ whole genome shotgun (WGS) entry which is preliminary data.</text>
</comment>
<gene>
    <name evidence="3" type="ORF">C8E83_1972</name>
</gene>
<protein>
    <submittedName>
        <fullName evidence="3">Sugar phosphate isomerase/epimerase</fullName>
    </submittedName>
</protein>
<organism evidence="3 4">
    <name type="scientific">Frondihabitans australicus</name>
    <dbReference type="NCBI Taxonomy" id="386892"/>
    <lineage>
        <taxon>Bacteria</taxon>
        <taxon>Bacillati</taxon>
        <taxon>Actinomycetota</taxon>
        <taxon>Actinomycetes</taxon>
        <taxon>Micrococcales</taxon>
        <taxon>Microbacteriaceae</taxon>
        <taxon>Frondihabitans</taxon>
    </lineage>
</organism>